<evidence type="ECO:0000256" key="1">
    <source>
        <dbReference type="PROSITE-ProRule" id="PRU00024"/>
    </source>
</evidence>
<proteinExistence type="predicted"/>
<dbReference type="SUPFAM" id="SSF101898">
    <property type="entry name" value="NHL repeat"/>
    <property type="match status" value="1"/>
</dbReference>
<dbReference type="CDD" id="cd19776">
    <property type="entry name" value="Bbox2_TRIM25_C-IV"/>
    <property type="match status" value="1"/>
</dbReference>
<dbReference type="EMBL" id="UYJE01001770">
    <property type="protein sequence ID" value="VDI04926.1"/>
    <property type="molecule type" value="Genomic_DNA"/>
</dbReference>
<protein>
    <submittedName>
        <fullName evidence="4">Tripartite motif-containing protein 2/3</fullName>
    </submittedName>
</protein>
<keyword evidence="1" id="KW-0862">Zinc</keyword>
<comment type="caution">
    <text evidence="4">The sequence shown here is derived from an EMBL/GenBank/DDBJ whole genome shotgun (WGS) entry which is preliminary data.</text>
</comment>
<dbReference type="Gene3D" id="3.30.160.60">
    <property type="entry name" value="Classic Zinc Finger"/>
    <property type="match status" value="1"/>
</dbReference>
<evidence type="ECO:0000259" key="3">
    <source>
        <dbReference type="PROSITE" id="PS50119"/>
    </source>
</evidence>
<keyword evidence="2" id="KW-0175">Coiled coil</keyword>
<dbReference type="InterPro" id="IPR011042">
    <property type="entry name" value="6-blade_b-propeller_TolB-like"/>
</dbReference>
<evidence type="ECO:0000313" key="4">
    <source>
        <dbReference type="EMBL" id="VDI04926.1"/>
    </source>
</evidence>
<dbReference type="Gene3D" id="2.120.10.30">
    <property type="entry name" value="TolB, C-terminal domain"/>
    <property type="match status" value="1"/>
</dbReference>
<dbReference type="PANTHER" id="PTHR25462:SF296">
    <property type="entry name" value="MEIOTIC P26, ISOFORM F"/>
    <property type="match status" value="1"/>
</dbReference>
<keyword evidence="5" id="KW-1185">Reference proteome</keyword>
<keyword evidence="1" id="KW-0863">Zinc-finger</keyword>
<organism evidence="4 5">
    <name type="scientific">Mytilus galloprovincialis</name>
    <name type="common">Mediterranean mussel</name>
    <dbReference type="NCBI Taxonomy" id="29158"/>
    <lineage>
        <taxon>Eukaryota</taxon>
        <taxon>Metazoa</taxon>
        <taxon>Spiralia</taxon>
        <taxon>Lophotrochozoa</taxon>
        <taxon>Mollusca</taxon>
        <taxon>Bivalvia</taxon>
        <taxon>Autobranchia</taxon>
        <taxon>Pteriomorphia</taxon>
        <taxon>Mytilida</taxon>
        <taxon>Mytiloidea</taxon>
        <taxon>Mytilidae</taxon>
        <taxon>Mytilinae</taxon>
        <taxon>Mytilus</taxon>
    </lineage>
</organism>
<evidence type="ECO:0000313" key="5">
    <source>
        <dbReference type="Proteomes" id="UP000596742"/>
    </source>
</evidence>
<feature type="domain" description="B box-type" evidence="3">
    <location>
        <begin position="64"/>
        <end position="107"/>
    </location>
</feature>
<dbReference type="GO" id="GO:0008270">
    <property type="term" value="F:zinc ion binding"/>
    <property type="evidence" value="ECO:0007669"/>
    <property type="project" value="UniProtKB-KW"/>
</dbReference>
<gene>
    <name evidence="4" type="ORF">MGAL_10B089651</name>
</gene>
<dbReference type="Gene3D" id="4.10.830.40">
    <property type="match status" value="1"/>
</dbReference>
<reference evidence="4" key="1">
    <citation type="submission" date="2018-11" db="EMBL/GenBank/DDBJ databases">
        <authorList>
            <person name="Alioto T."/>
            <person name="Alioto T."/>
        </authorList>
    </citation>
    <scope>NUCLEOTIDE SEQUENCE</scope>
</reference>
<dbReference type="PROSITE" id="PS50119">
    <property type="entry name" value="ZF_BBOX"/>
    <property type="match status" value="2"/>
</dbReference>
<name>A0A8B6CIT9_MYTGA</name>
<dbReference type="Proteomes" id="UP000596742">
    <property type="component" value="Unassembled WGS sequence"/>
</dbReference>
<dbReference type="InterPro" id="IPR000315">
    <property type="entry name" value="Znf_B-box"/>
</dbReference>
<feature type="coiled-coil region" evidence="2">
    <location>
        <begin position="192"/>
        <end position="219"/>
    </location>
</feature>
<dbReference type="SMART" id="SM00336">
    <property type="entry name" value="BBOX"/>
    <property type="match status" value="2"/>
</dbReference>
<dbReference type="InterPro" id="IPR047153">
    <property type="entry name" value="TRIM45/56/19-like"/>
</dbReference>
<accession>A0A8B6CIT9</accession>
<feature type="domain" description="B box-type" evidence="3">
    <location>
        <begin position="4"/>
        <end position="54"/>
    </location>
</feature>
<keyword evidence="1" id="KW-0479">Metal-binding</keyword>
<dbReference type="PANTHER" id="PTHR25462">
    <property type="entry name" value="BONUS, ISOFORM C-RELATED"/>
    <property type="match status" value="1"/>
</dbReference>
<dbReference type="SUPFAM" id="SSF57845">
    <property type="entry name" value="B-box zinc-binding domain"/>
    <property type="match status" value="1"/>
</dbReference>
<dbReference type="AlphaFoldDB" id="A0A8B6CIT9"/>
<dbReference type="CDD" id="cd19757">
    <property type="entry name" value="Bbox1"/>
    <property type="match status" value="1"/>
</dbReference>
<sequence length="559" mass="63337">MASRLNISCGSCGYEDISKNAKKWCTICEEGFCGECEKYHKSMKVTRDHKMISIEDYRRIENISINLNCEIHGKKLDLYCKKHDTAVCVVCIPLDHKSCSASDVISIDDASKNAKQSSALLDLEGTISATIDNVKHCIKDQEIALTNVDQDEKTIRKTITDTRKNLNEYLDKIERKLLLDLKSKHGNCKSEILKILNKLRQIEKEVEKLREETLQMKRFASDLQVFLGTRHLNKTMSKKIGSLKEEIRSCTKNRMEIDVNHVISSLENEVKLFGEIKVIETMANLQLKDAKTDQAQIQIPGFSQSIQNVTLKLQQKFDIKGSFQPISGCLVLPDDRIIVADYWGTGELMEYNNDGQHIRDIPVSGKPHSLTIVDTDRIAVTYGEFEYLEIINTKNTSERKRVNCSDNCWGISYQDQKLYVIVLQQGIVVIDLNGKTLNTIDINVYNVYNITTTSDRIYFTDTESNTVHCCSMTGQEIWVFKDQSISNPRGISVDHNQNVFVVGETSKNLILIHHDGKDSKVLLTGSDGLKSPYAVNYNNKKKIICLGYKAGSVAFYQVS</sequence>
<dbReference type="OrthoDB" id="6111738at2759"/>
<evidence type="ECO:0000256" key="2">
    <source>
        <dbReference type="SAM" id="Coils"/>
    </source>
</evidence>